<feature type="domain" description="VOC" evidence="6">
    <location>
        <begin position="137"/>
        <end position="288"/>
    </location>
</feature>
<evidence type="ECO:0000256" key="5">
    <source>
        <dbReference type="PIRSR" id="PIRSR009283-1"/>
    </source>
</evidence>
<dbReference type="GO" id="GO:0046872">
    <property type="term" value="F:metal ion binding"/>
    <property type="evidence" value="ECO:0007669"/>
    <property type="project" value="UniProtKB-KW"/>
</dbReference>
<feature type="binding site" evidence="5">
    <location>
        <position position="220"/>
    </location>
    <ligand>
        <name>Fe cation</name>
        <dbReference type="ChEBI" id="CHEBI:24875"/>
    </ligand>
</feature>
<evidence type="ECO:0000313" key="7">
    <source>
        <dbReference type="EMBL" id="PYC78848.1"/>
    </source>
</evidence>
<dbReference type="GO" id="GO:0003868">
    <property type="term" value="F:4-hydroxyphenylpyruvate dioxygenase activity"/>
    <property type="evidence" value="ECO:0007669"/>
    <property type="project" value="InterPro"/>
</dbReference>
<dbReference type="InterPro" id="IPR037523">
    <property type="entry name" value="VOC_core"/>
</dbReference>
<dbReference type="CDD" id="cd07250">
    <property type="entry name" value="HPPD_C_like"/>
    <property type="match status" value="1"/>
</dbReference>
<evidence type="ECO:0000256" key="4">
    <source>
        <dbReference type="ARBA" id="ARBA00023004"/>
    </source>
</evidence>
<dbReference type="Pfam" id="PF13669">
    <property type="entry name" value="Glyoxalase_4"/>
    <property type="match status" value="1"/>
</dbReference>
<dbReference type="AlphaFoldDB" id="A0A2V4NHM8"/>
<evidence type="ECO:0000256" key="1">
    <source>
        <dbReference type="ARBA" id="ARBA00005877"/>
    </source>
</evidence>
<dbReference type="SUPFAM" id="SSF54593">
    <property type="entry name" value="Glyoxalase/Bleomycin resistance protein/Dihydroxybiphenyl dioxygenase"/>
    <property type="match status" value="1"/>
</dbReference>
<dbReference type="Gene3D" id="3.10.180.10">
    <property type="entry name" value="2,3-Dihydroxybiphenyl 1,2-Dioxygenase, domain 1"/>
    <property type="match status" value="2"/>
</dbReference>
<dbReference type="OrthoDB" id="9780241at2"/>
<keyword evidence="2 5" id="KW-0479">Metal-binding</keyword>
<dbReference type="PIRSF" id="PIRSF009283">
    <property type="entry name" value="HPP_dOase"/>
    <property type="match status" value="1"/>
</dbReference>
<dbReference type="PROSITE" id="PS51819">
    <property type="entry name" value="VOC"/>
    <property type="match status" value="2"/>
</dbReference>
<keyword evidence="8" id="KW-1185">Reference proteome</keyword>
<feature type="binding site" evidence="5">
    <location>
        <position position="299"/>
    </location>
    <ligand>
        <name>Fe cation</name>
        <dbReference type="ChEBI" id="CHEBI:24875"/>
    </ligand>
</feature>
<keyword evidence="7" id="KW-0560">Oxidoreductase</keyword>
<feature type="domain" description="VOC" evidence="6">
    <location>
        <begin position="5"/>
        <end position="141"/>
    </location>
</feature>
<keyword evidence="7" id="KW-0223">Dioxygenase</keyword>
<evidence type="ECO:0000256" key="3">
    <source>
        <dbReference type="ARBA" id="ARBA00022737"/>
    </source>
</evidence>
<name>A0A2V4NHM8_9ACTN</name>
<feature type="binding site" evidence="5">
    <location>
        <position position="140"/>
    </location>
    <ligand>
        <name>Fe cation</name>
        <dbReference type="ChEBI" id="CHEBI:24875"/>
    </ligand>
</feature>
<dbReference type="Proteomes" id="UP000248039">
    <property type="component" value="Unassembled WGS sequence"/>
</dbReference>
<evidence type="ECO:0000256" key="2">
    <source>
        <dbReference type="ARBA" id="ARBA00022723"/>
    </source>
</evidence>
<comment type="similarity">
    <text evidence="1">Belongs to the 4HPPD family.</text>
</comment>
<keyword evidence="7" id="KW-0670">Pyruvate</keyword>
<dbReference type="PANTHER" id="PTHR11959:SF1">
    <property type="entry name" value="4-HYDROXYPHENYLPYRUVATE DIOXYGENASE"/>
    <property type="match status" value="1"/>
</dbReference>
<keyword evidence="3" id="KW-0677">Repeat</keyword>
<proteinExistence type="inferred from homology"/>
<reference evidence="7 8" key="1">
    <citation type="submission" date="2018-03" db="EMBL/GenBank/DDBJ databases">
        <title>Bioinformatic expansion and discovery of thiopeptide antibiotics.</title>
        <authorList>
            <person name="Schwalen C.J."/>
            <person name="Hudson G.A."/>
            <person name="Mitchell D.A."/>
        </authorList>
    </citation>
    <scope>NUCLEOTIDE SEQUENCE [LARGE SCALE GENOMIC DNA]</scope>
    <source>
        <strain evidence="7 8">ATCC 21389</strain>
    </source>
</reference>
<dbReference type="InterPro" id="IPR041735">
    <property type="entry name" value="4OHPhenylPyrv_dOase_C"/>
</dbReference>
<dbReference type="InterPro" id="IPR029068">
    <property type="entry name" value="Glyas_Bleomycin-R_OHBP_Dase"/>
</dbReference>
<dbReference type="GO" id="GO:0006572">
    <property type="term" value="P:L-tyrosine catabolic process"/>
    <property type="evidence" value="ECO:0007669"/>
    <property type="project" value="TreeGrafter"/>
</dbReference>
<protein>
    <submittedName>
        <fullName evidence="7">4-hydroxyphenylpyruvate dioxygenase</fullName>
    </submittedName>
</protein>
<dbReference type="InterPro" id="IPR005956">
    <property type="entry name" value="4OHPhenylPyrv_dOase"/>
</dbReference>
<dbReference type="EMBL" id="PYBW01000047">
    <property type="protein sequence ID" value="PYC78848.1"/>
    <property type="molecule type" value="Genomic_DNA"/>
</dbReference>
<dbReference type="RefSeq" id="WP_110669858.1">
    <property type="nucleotide sequence ID" value="NZ_PYBW01000047.1"/>
</dbReference>
<comment type="cofactor">
    <cofactor evidence="5">
        <name>Fe cation</name>
        <dbReference type="ChEBI" id="CHEBI:24875"/>
    </cofactor>
    <text evidence="5">Binds 1 Fe cation per subunit.</text>
</comment>
<comment type="caution">
    <text evidence="7">The sequence shown here is derived from an EMBL/GenBank/DDBJ whole genome shotgun (WGS) entry which is preliminary data.</text>
</comment>
<accession>A0A2V4NHM8</accession>
<evidence type="ECO:0000313" key="8">
    <source>
        <dbReference type="Proteomes" id="UP000248039"/>
    </source>
</evidence>
<evidence type="ECO:0000259" key="6">
    <source>
        <dbReference type="PROSITE" id="PS51819"/>
    </source>
</evidence>
<organism evidence="7 8">
    <name type="scientific">Streptomyces tateyamensis</name>
    <dbReference type="NCBI Taxonomy" id="565073"/>
    <lineage>
        <taxon>Bacteria</taxon>
        <taxon>Bacillati</taxon>
        <taxon>Actinomycetota</taxon>
        <taxon>Actinomycetes</taxon>
        <taxon>Kitasatosporales</taxon>
        <taxon>Streptomycetaceae</taxon>
        <taxon>Streptomyces</taxon>
    </lineage>
</organism>
<dbReference type="PANTHER" id="PTHR11959">
    <property type="entry name" value="4-HYDROXYPHENYLPYRUVATE DIOXYGENASE"/>
    <property type="match status" value="1"/>
</dbReference>
<gene>
    <name evidence="7" type="ORF">C7C46_15125</name>
</gene>
<keyword evidence="4 5" id="KW-0408">Iron</keyword>
<sequence length="331" mass="34939">MTVQDIAYVEFHVADADKTAVGLATDYGFALRHLPGPQRPGTTARLAVQGSVRLVLVSAADPEHPVAESVRRHGDAVAALALRCTDPGAVRAAALAAGAVELPERGLVGGFGELALRPVAADDPVLAAAGPAGLLRSLDHVAICVPGGELAGTVDYAARALGLREIFGEFIEVGAQAMDSKVVQSESTGVTFTLLEPDLSREPGQIDAFLAGHGGTGVQHLAFETGDIARAVRESTERGVEFLVTPGAYYEQLAERVAECAIPVETLRELHILVDEDHGGQLFQIFARSTHPRRTFFLELIERRGAGTFGTANIKALYEAVERQRAAAGDH</sequence>